<protein>
    <submittedName>
        <fullName evidence="9">Ribonuclease H</fullName>
    </submittedName>
</protein>
<dbReference type="PANTHER" id="PTHR12801">
    <property type="entry name" value="RNA EXONUCLEASE REXO1 / RECO3 FAMILY MEMBER-RELATED"/>
    <property type="match status" value="1"/>
</dbReference>
<gene>
    <name evidence="9" type="ORF">FA15DRAFT_671785</name>
</gene>
<dbReference type="GO" id="GO:0004527">
    <property type="term" value="F:exonuclease activity"/>
    <property type="evidence" value="ECO:0007669"/>
    <property type="project" value="UniProtKB-KW"/>
</dbReference>
<comment type="similarity">
    <text evidence="2">Belongs to the REXO1/REXO3 family.</text>
</comment>
<dbReference type="CDD" id="cd06145">
    <property type="entry name" value="REX1_like"/>
    <property type="match status" value="1"/>
</dbReference>
<name>A0A5C3KPE1_COPMA</name>
<accession>A0A5C3KPE1</accession>
<dbReference type="InterPro" id="IPR047021">
    <property type="entry name" value="REXO1/3/4-like"/>
</dbReference>
<evidence type="ECO:0000256" key="5">
    <source>
        <dbReference type="ARBA" id="ARBA00022839"/>
    </source>
</evidence>
<feature type="compositionally biased region" description="Low complexity" evidence="7">
    <location>
        <begin position="7"/>
        <end position="26"/>
    </location>
</feature>
<evidence type="ECO:0000256" key="2">
    <source>
        <dbReference type="ARBA" id="ARBA00006357"/>
    </source>
</evidence>
<dbReference type="SMART" id="SM00479">
    <property type="entry name" value="EXOIII"/>
    <property type="match status" value="1"/>
</dbReference>
<dbReference type="STRING" id="230819.A0A5C3KPE1"/>
<dbReference type="Gene3D" id="3.30.420.10">
    <property type="entry name" value="Ribonuclease H-like superfamily/Ribonuclease H"/>
    <property type="match status" value="1"/>
</dbReference>
<evidence type="ECO:0000256" key="1">
    <source>
        <dbReference type="ARBA" id="ARBA00004123"/>
    </source>
</evidence>
<sequence length="674" mass="72633">MVVQDTPGPGQSQAQDAAAPAAAAAGEWTKIEKRKKKKVVKTETKRDNTQPKFMYSNHDIVKRNWAIGIEDIRDLALHLVADAPPASWLRVENGQQVQRVVVLMVPGLTNDMLGIAPIPTKATTNPNIPLSIPLLSSSSSAYASAIPFIAKTFSHACPTRAPGDANRMHSVMSTFFSSTVTAEERKRRMNQKIKAERPKDDPSQYLLSLEQMIENEYPIPSYMADIFERPPGWVQTPEPAKRPDGPAPVGQQKVYAIDCEMCITEDGKELTRVCIIDYYTDTVVYDQFVKPAKPITDYLTRFSGITAEHLVSTTTTLADVQAFILRLLSPSASAPTANPFSMPASSSSTATSSPTPTPTQTPAYTPTPILLGHSLESDLKALKLIHPLCIDTALTYHHPRGRPLKPGLAWLTKKWCGREIQTRGEGGHDPEEDARACVELLRRKLAEGPGFGEFKVDQESIFERMGRAGRRGPGGKGGKGAGGTGVGGGVRGAVVDYGNPGAMHGSKATTALGCKSDEEVVDGVLGVVGSHDFVFGRLMGLADRLGWITQRGNNANANANGPSSAPTPTPTSNQATPDEIQASLKMLNEHLQTIHSALPPRTALLIFTGHSDPRRMTQLSARKNQFEQAMRAGGGVVAGVGGEEPVRWTSEDGRALEEAVELTKRGLLFVGVKS</sequence>
<dbReference type="AlphaFoldDB" id="A0A5C3KPE1"/>
<feature type="region of interest" description="Disordered" evidence="7">
    <location>
        <begin position="336"/>
        <end position="367"/>
    </location>
</feature>
<dbReference type="SUPFAM" id="SSF53098">
    <property type="entry name" value="Ribonuclease H-like"/>
    <property type="match status" value="1"/>
</dbReference>
<dbReference type="InterPro" id="IPR012337">
    <property type="entry name" value="RNaseH-like_sf"/>
</dbReference>
<evidence type="ECO:0000313" key="9">
    <source>
        <dbReference type="EMBL" id="TFK22234.1"/>
    </source>
</evidence>
<evidence type="ECO:0000313" key="10">
    <source>
        <dbReference type="Proteomes" id="UP000307440"/>
    </source>
</evidence>
<keyword evidence="10" id="KW-1185">Reference proteome</keyword>
<evidence type="ECO:0000256" key="6">
    <source>
        <dbReference type="ARBA" id="ARBA00023242"/>
    </source>
</evidence>
<evidence type="ECO:0000256" key="7">
    <source>
        <dbReference type="SAM" id="MobiDB-lite"/>
    </source>
</evidence>
<evidence type="ECO:0000256" key="3">
    <source>
        <dbReference type="ARBA" id="ARBA00022722"/>
    </source>
</evidence>
<feature type="compositionally biased region" description="Gly residues" evidence="7">
    <location>
        <begin position="471"/>
        <end position="487"/>
    </location>
</feature>
<dbReference type="Proteomes" id="UP000307440">
    <property type="component" value="Unassembled WGS sequence"/>
</dbReference>
<comment type="subcellular location">
    <subcellularLocation>
        <location evidence="1">Nucleus</location>
    </subcellularLocation>
</comment>
<feature type="region of interest" description="Disordered" evidence="7">
    <location>
        <begin position="553"/>
        <end position="576"/>
    </location>
</feature>
<keyword evidence="3" id="KW-0540">Nuclease</keyword>
<feature type="domain" description="Exonuclease" evidence="8">
    <location>
        <begin position="253"/>
        <end position="450"/>
    </location>
</feature>
<keyword evidence="4" id="KW-0378">Hydrolase</keyword>
<dbReference type="OrthoDB" id="206335at2759"/>
<dbReference type="GO" id="GO:0003676">
    <property type="term" value="F:nucleic acid binding"/>
    <property type="evidence" value="ECO:0007669"/>
    <property type="project" value="InterPro"/>
</dbReference>
<keyword evidence="6" id="KW-0539">Nucleus</keyword>
<evidence type="ECO:0000256" key="4">
    <source>
        <dbReference type="ARBA" id="ARBA00022801"/>
    </source>
</evidence>
<organism evidence="9 10">
    <name type="scientific">Coprinopsis marcescibilis</name>
    <name type="common">Agaric fungus</name>
    <name type="synonym">Psathyrella marcescibilis</name>
    <dbReference type="NCBI Taxonomy" id="230819"/>
    <lineage>
        <taxon>Eukaryota</taxon>
        <taxon>Fungi</taxon>
        <taxon>Dikarya</taxon>
        <taxon>Basidiomycota</taxon>
        <taxon>Agaricomycotina</taxon>
        <taxon>Agaricomycetes</taxon>
        <taxon>Agaricomycetidae</taxon>
        <taxon>Agaricales</taxon>
        <taxon>Agaricineae</taxon>
        <taxon>Psathyrellaceae</taxon>
        <taxon>Coprinopsis</taxon>
    </lineage>
</organism>
<feature type="region of interest" description="Disordered" evidence="7">
    <location>
        <begin position="467"/>
        <end position="487"/>
    </location>
</feature>
<evidence type="ECO:0000259" key="8">
    <source>
        <dbReference type="SMART" id="SM00479"/>
    </source>
</evidence>
<feature type="compositionally biased region" description="Low complexity" evidence="7">
    <location>
        <begin position="339"/>
        <end position="367"/>
    </location>
</feature>
<dbReference type="EMBL" id="ML210246">
    <property type="protein sequence ID" value="TFK22234.1"/>
    <property type="molecule type" value="Genomic_DNA"/>
</dbReference>
<dbReference type="InterPro" id="IPR034922">
    <property type="entry name" value="REX1-like_exo"/>
</dbReference>
<dbReference type="InterPro" id="IPR036397">
    <property type="entry name" value="RNaseH_sf"/>
</dbReference>
<reference evidence="9 10" key="1">
    <citation type="journal article" date="2019" name="Nat. Ecol. Evol.">
        <title>Megaphylogeny resolves global patterns of mushroom evolution.</title>
        <authorList>
            <person name="Varga T."/>
            <person name="Krizsan K."/>
            <person name="Foldi C."/>
            <person name="Dima B."/>
            <person name="Sanchez-Garcia M."/>
            <person name="Sanchez-Ramirez S."/>
            <person name="Szollosi G.J."/>
            <person name="Szarkandi J.G."/>
            <person name="Papp V."/>
            <person name="Albert L."/>
            <person name="Andreopoulos W."/>
            <person name="Angelini C."/>
            <person name="Antonin V."/>
            <person name="Barry K.W."/>
            <person name="Bougher N.L."/>
            <person name="Buchanan P."/>
            <person name="Buyck B."/>
            <person name="Bense V."/>
            <person name="Catcheside P."/>
            <person name="Chovatia M."/>
            <person name="Cooper J."/>
            <person name="Damon W."/>
            <person name="Desjardin D."/>
            <person name="Finy P."/>
            <person name="Geml J."/>
            <person name="Haridas S."/>
            <person name="Hughes K."/>
            <person name="Justo A."/>
            <person name="Karasinski D."/>
            <person name="Kautmanova I."/>
            <person name="Kiss B."/>
            <person name="Kocsube S."/>
            <person name="Kotiranta H."/>
            <person name="LaButti K.M."/>
            <person name="Lechner B.E."/>
            <person name="Liimatainen K."/>
            <person name="Lipzen A."/>
            <person name="Lukacs Z."/>
            <person name="Mihaltcheva S."/>
            <person name="Morgado L.N."/>
            <person name="Niskanen T."/>
            <person name="Noordeloos M.E."/>
            <person name="Ohm R.A."/>
            <person name="Ortiz-Santana B."/>
            <person name="Ovrebo C."/>
            <person name="Racz N."/>
            <person name="Riley R."/>
            <person name="Savchenko A."/>
            <person name="Shiryaev A."/>
            <person name="Soop K."/>
            <person name="Spirin V."/>
            <person name="Szebenyi C."/>
            <person name="Tomsovsky M."/>
            <person name="Tulloss R.E."/>
            <person name="Uehling J."/>
            <person name="Grigoriev I.V."/>
            <person name="Vagvolgyi C."/>
            <person name="Papp T."/>
            <person name="Martin F.M."/>
            <person name="Miettinen O."/>
            <person name="Hibbett D.S."/>
            <person name="Nagy L.G."/>
        </authorList>
    </citation>
    <scope>NUCLEOTIDE SEQUENCE [LARGE SCALE GENOMIC DNA]</scope>
    <source>
        <strain evidence="9 10">CBS 121175</strain>
    </source>
</reference>
<dbReference type="InterPro" id="IPR013520">
    <property type="entry name" value="Ribonucl_H"/>
</dbReference>
<dbReference type="PANTHER" id="PTHR12801:SF115">
    <property type="entry name" value="FI18136P1-RELATED"/>
    <property type="match status" value="1"/>
</dbReference>
<feature type="region of interest" description="Disordered" evidence="7">
    <location>
        <begin position="1"/>
        <end position="26"/>
    </location>
</feature>
<dbReference type="GO" id="GO:0005634">
    <property type="term" value="C:nucleus"/>
    <property type="evidence" value="ECO:0007669"/>
    <property type="project" value="UniProtKB-SubCell"/>
</dbReference>
<keyword evidence="5" id="KW-0269">Exonuclease</keyword>
<proteinExistence type="inferred from homology"/>